<dbReference type="EMBL" id="CP097289">
    <property type="protein sequence ID" value="UQT55019.1"/>
    <property type="molecule type" value="Genomic_DNA"/>
</dbReference>
<dbReference type="SUPFAM" id="SSF52540">
    <property type="entry name" value="P-loop containing nucleoside triphosphate hydrolases"/>
    <property type="match status" value="2"/>
</dbReference>
<reference evidence="5 6" key="1">
    <citation type="submission" date="2022-05" db="EMBL/GenBank/DDBJ databases">
        <authorList>
            <person name="Zhou X."/>
            <person name="Li K."/>
            <person name="Man Y."/>
        </authorList>
    </citation>
    <scope>NUCLEOTIDE SEQUENCE [LARGE SCALE GENOMIC DNA]</scope>
    <source>
        <strain evidence="5 6">MS405</strain>
    </source>
</reference>
<keyword evidence="1" id="KW-0677">Repeat</keyword>
<keyword evidence="6" id="KW-1185">Reference proteome</keyword>
<feature type="domain" description="ABC transporter" evidence="4">
    <location>
        <begin position="8"/>
        <end position="240"/>
    </location>
</feature>
<dbReference type="Gene3D" id="3.40.50.300">
    <property type="entry name" value="P-loop containing nucleotide triphosphate hydrolases"/>
    <property type="match status" value="2"/>
</dbReference>
<organism evidence="5 6">
    <name type="scientific">Streptomyces durmitorensis</name>
    <dbReference type="NCBI Taxonomy" id="319947"/>
    <lineage>
        <taxon>Bacteria</taxon>
        <taxon>Bacillati</taxon>
        <taxon>Actinomycetota</taxon>
        <taxon>Actinomycetes</taxon>
        <taxon>Kitasatosporales</taxon>
        <taxon>Streptomycetaceae</taxon>
        <taxon>Streptomyces</taxon>
    </lineage>
</organism>
<dbReference type="Pfam" id="PF00005">
    <property type="entry name" value="ABC_tran"/>
    <property type="match status" value="2"/>
</dbReference>
<sequence length="543" mass="59217">MSTSPTSITCASLGFDWPDGTHVFDGLQVAFGPGRTGLIGVNGSGKSTLLKLVAGELTPSEGSVRVAGDIGYLPQNVTLDTRLRVDEVLGIAPARAALHAIEAGDVAEEHFTTVGDDWDVEERAVATLDQLGLGHIGLDRTTGEVSGGESVLLRLAALLLRRPDVLLLDEPTNNLDLYARRRLYAAVDAWSGVLVVVSHDRELLDLVDQIADLRDGEVTWYGGNFTAYEEALAAEQEAAERMVRVAESDLKKQKRELSDAHVKLARRKRYGQKMWDTKREPKVVMGERKRQAQVSAGKHRIMHEEKLSEAKERLDDAVEAVRDDDEIRVDLPFTAVPPGRTVLTLRELTLHYGARVQGEFELRGPERVALVGRNGAGKTTLLRTIAGELAAVEGEALAHVPLRFLPQRLDVLDEALTVAENVARFAPDATNNRIRARLARFLFKGARADQPAATLSGGERFRAALAALLLAEPAPQLLMLDEPTNNLDMASVKQLATALESYEGALIVASHDVPFLESIGITRWLLLDGEMKEITTEAVGYFG</sequence>
<dbReference type="PANTHER" id="PTHR19211">
    <property type="entry name" value="ATP-BINDING TRANSPORT PROTEIN-RELATED"/>
    <property type="match status" value="1"/>
</dbReference>
<evidence type="ECO:0000256" key="2">
    <source>
        <dbReference type="ARBA" id="ARBA00022741"/>
    </source>
</evidence>
<dbReference type="InterPro" id="IPR003439">
    <property type="entry name" value="ABC_transporter-like_ATP-bd"/>
</dbReference>
<dbReference type="InterPro" id="IPR050611">
    <property type="entry name" value="ABCF"/>
</dbReference>
<evidence type="ECO:0000313" key="6">
    <source>
        <dbReference type="Proteomes" id="UP000829992"/>
    </source>
</evidence>
<evidence type="ECO:0000259" key="4">
    <source>
        <dbReference type="PROSITE" id="PS50893"/>
    </source>
</evidence>
<dbReference type="GO" id="GO:0005524">
    <property type="term" value="F:ATP binding"/>
    <property type="evidence" value="ECO:0007669"/>
    <property type="project" value="UniProtKB-KW"/>
</dbReference>
<keyword evidence="2" id="KW-0547">Nucleotide-binding</keyword>
<proteinExistence type="predicted"/>
<feature type="domain" description="ABC transporter" evidence="4">
    <location>
        <begin position="321"/>
        <end position="543"/>
    </location>
</feature>
<dbReference type="PROSITE" id="PS50893">
    <property type="entry name" value="ABC_TRANSPORTER_2"/>
    <property type="match status" value="2"/>
</dbReference>
<dbReference type="PANTHER" id="PTHR19211:SF6">
    <property type="entry name" value="BLL7188 PROTEIN"/>
    <property type="match status" value="1"/>
</dbReference>
<gene>
    <name evidence="5" type="ORF">M4V62_07875</name>
</gene>
<accession>A0ABY4PPD0</accession>
<evidence type="ECO:0000256" key="1">
    <source>
        <dbReference type="ARBA" id="ARBA00022737"/>
    </source>
</evidence>
<name>A0ABY4PPD0_9ACTN</name>
<evidence type="ECO:0000313" key="5">
    <source>
        <dbReference type="EMBL" id="UQT55019.1"/>
    </source>
</evidence>
<keyword evidence="3 5" id="KW-0067">ATP-binding</keyword>
<dbReference type="InterPro" id="IPR003593">
    <property type="entry name" value="AAA+_ATPase"/>
</dbReference>
<dbReference type="SMART" id="SM00382">
    <property type="entry name" value="AAA"/>
    <property type="match status" value="2"/>
</dbReference>
<dbReference type="InterPro" id="IPR027417">
    <property type="entry name" value="P-loop_NTPase"/>
</dbReference>
<dbReference type="InterPro" id="IPR017871">
    <property type="entry name" value="ABC_transporter-like_CS"/>
</dbReference>
<protein>
    <submittedName>
        <fullName evidence="5">ATP-binding cassette domain-containing protein</fullName>
    </submittedName>
</protein>
<dbReference type="PROSITE" id="PS00211">
    <property type="entry name" value="ABC_TRANSPORTER_1"/>
    <property type="match status" value="1"/>
</dbReference>
<evidence type="ECO:0000256" key="3">
    <source>
        <dbReference type="ARBA" id="ARBA00022840"/>
    </source>
</evidence>
<dbReference type="Proteomes" id="UP000829992">
    <property type="component" value="Chromosome"/>
</dbReference>
<dbReference type="RefSeq" id="WP_249586510.1">
    <property type="nucleotide sequence ID" value="NZ_BAAAQL010000008.1"/>
</dbReference>